<reference evidence="1" key="1">
    <citation type="submission" date="2022-10" db="EMBL/GenBank/DDBJ databases">
        <title>Completed Genome Sequence of two octocoral isolated bacterium, Endozoicomonas euniceicola EF212T and Endozoicomonas gorgoniicola PS125T.</title>
        <authorList>
            <person name="Chiou Y.-J."/>
            <person name="Chen Y.-H."/>
        </authorList>
    </citation>
    <scope>NUCLEOTIDE SEQUENCE</scope>
    <source>
        <strain evidence="1">EF212</strain>
    </source>
</reference>
<dbReference type="Proteomes" id="UP001163255">
    <property type="component" value="Chromosome"/>
</dbReference>
<organism evidence="1 2">
    <name type="scientific">Endozoicomonas euniceicola</name>
    <dbReference type="NCBI Taxonomy" id="1234143"/>
    <lineage>
        <taxon>Bacteria</taxon>
        <taxon>Pseudomonadati</taxon>
        <taxon>Pseudomonadota</taxon>
        <taxon>Gammaproteobacteria</taxon>
        <taxon>Oceanospirillales</taxon>
        <taxon>Endozoicomonadaceae</taxon>
        <taxon>Endozoicomonas</taxon>
    </lineage>
</organism>
<sequence length="127" mass="14272">MNQKIPLHRVDYLTLNDEKVIELLTQSLTHWPSTIGGKQTMSELVLENNYQPTSSVTEIPAVDRENVLAEPLHKPSEKADENQPSSCAPAASLDHLLSTDSTSCPLTGTFLLICYLIVNRIVFFWQY</sequence>
<name>A0ABY6GMN1_9GAMM</name>
<gene>
    <name evidence="1" type="ORF">NX720_13805</name>
</gene>
<protein>
    <submittedName>
        <fullName evidence="1">Uncharacterized protein</fullName>
    </submittedName>
</protein>
<accession>A0ABY6GMN1</accession>
<evidence type="ECO:0000313" key="2">
    <source>
        <dbReference type="Proteomes" id="UP001163255"/>
    </source>
</evidence>
<proteinExistence type="predicted"/>
<dbReference type="RefSeq" id="WP_262595387.1">
    <property type="nucleotide sequence ID" value="NZ_CP103300.1"/>
</dbReference>
<keyword evidence="2" id="KW-1185">Reference proteome</keyword>
<dbReference type="EMBL" id="CP103300">
    <property type="protein sequence ID" value="UYM13987.1"/>
    <property type="molecule type" value="Genomic_DNA"/>
</dbReference>
<evidence type="ECO:0000313" key="1">
    <source>
        <dbReference type="EMBL" id="UYM13987.1"/>
    </source>
</evidence>